<evidence type="ECO:0008006" key="6">
    <source>
        <dbReference type="Google" id="ProtNLM"/>
    </source>
</evidence>
<keyword evidence="2 3" id="KW-0802">TPR repeat</keyword>
<reference evidence="4" key="1">
    <citation type="submission" date="2021-02" db="EMBL/GenBank/DDBJ databases">
        <authorList>
            <person name="Nowell W R."/>
        </authorList>
    </citation>
    <scope>NUCLEOTIDE SEQUENCE</scope>
</reference>
<dbReference type="InterPro" id="IPR011990">
    <property type="entry name" value="TPR-like_helical_dom_sf"/>
</dbReference>
<dbReference type="Pfam" id="PF13424">
    <property type="entry name" value="TPR_12"/>
    <property type="match status" value="1"/>
</dbReference>
<keyword evidence="1" id="KW-0677">Repeat</keyword>
<evidence type="ECO:0000313" key="4">
    <source>
        <dbReference type="EMBL" id="CAF1062627.1"/>
    </source>
</evidence>
<dbReference type="Pfam" id="PF13181">
    <property type="entry name" value="TPR_8"/>
    <property type="match status" value="2"/>
</dbReference>
<dbReference type="Gene3D" id="1.25.40.10">
    <property type="entry name" value="Tetratricopeptide repeat domain"/>
    <property type="match status" value="2"/>
</dbReference>
<dbReference type="SUPFAM" id="SSF48452">
    <property type="entry name" value="TPR-like"/>
    <property type="match status" value="2"/>
</dbReference>
<feature type="repeat" description="TPR" evidence="3">
    <location>
        <begin position="669"/>
        <end position="702"/>
    </location>
</feature>
<protein>
    <recommendedName>
        <fullName evidence="6">Nephrocystin-3</fullName>
    </recommendedName>
</protein>
<dbReference type="PROSITE" id="PS50005">
    <property type="entry name" value="TPR"/>
    <property type="match status" value="2"/>
</dbReference>
<feature type="repeat" description="TPR" evidence="3">
    <location>
        <begin position="711"/>
        <end position="744"/>
    </location>
</feature>
<name>A0A814L8H2_9BILA</name>
<dbReference type="SMART" id="SM00028">
    <property type="entry name" value="TPR"/>
    <property type="match status" value="7"/>
</dbReference>
<dbReference type="PANTHER" id="PTHR45641:SF19">
    <property type="entry name" value="NEPHROCYSTIN-3"/>
    <property type="match status" value="1"/>
</dbReference>
<gene>
    <name evidence="4" type="ORF">ZHD862_LOCUS15648</name>
</gene>
<evidence type="ECO:0000256" key="2">
    <source>
        <dbReference type="ARBA" id="ARBA00022803"/>
    </source>
</evidence>
<evidence type="ECO:0000256" key="1">
    <source>
        <dbReference type="ARBA" id="ARBA00022737"/>
    </source>
</evidence>
<dbReference type="InterPro" id="IPR019734">
    <property type="entry name" value="TPR_rpt"/>
</dbReference>
<proteinExistence type="predicted"/>
<dbReference type="Proteomes" id="UP000663864">
    <property type="component" value="Unassembled WGS sequence"/>
</dbReference>
<dbReference type="EMBL" id="CAJNOT010000714">
    <property type="protein sequence ID" value="CAF1062627.1"/>
    <property type="molecule type" value="Genomic_DNA"/>
</dbReference>
<comment type="caution">
    <text evidence="4">The sequence shown here is derived from an EMBL/GenBank/DDBJ whole genome shotgun (WGS) entry which is preliminary data.</text>
</comment>
<evidence type="ECO:0000256" key="3">
    <source>
        <dbReference type="PROSITE-ProRule" id="PRU00339"/>
    </source>
</evidence>
<organism evidence="4 5">
    <name type="scientific">Rotaria sordida</name>
    <dbReference type="NCBI Taxonomy" id="392033"/>
    <lineage>
        <taxon>Eukaryota</taxon>
        <taxon>Metazoa</taxon>
        <taxon>Spiralia</taxon>
        <taxon>Gnathifera</taxon>
        <taxon>Rotifera</taxon>
        <taxon>Eurotatoria</taxon>
        <taxon>Bdelloidea</taxon>
        <taxon>Philodinida</taxon>
        <taxon>Philodinidae</taxon>
        <taxon>Rotaria</taxon>
    </lineage>
</organism>
<dbReference type="AlphaFoldDB" id="A0A814L8H2"/>
<evidence type="ECO:0000313" key="5">
    <source>
        <dbReference type="Proteomes" id="UP000663864"/>
    </source>
</evidence>
<sequence length="767" mass="90220">MGSTLSKQHNNESLELKNLTKTTRSKSITEHQDDFEECILVWLDSAIKYTDDWNEELNRAREIINNLKIFDNPNNCVNFMKMVVNDKIFLIVSHEYIHFICSIKSELRSLSSIYVYCDSSLNSIKRIQLETWAKNNEPLITGVYSCSTDCFAQLTKDVNDICDHDSIPATYLNLQTKNLNLKQASSFLIFHLFFQNILSRLSLSSSSINIQERQRIFRSCLYYYRDNQKRIDEIHHFQQHYDSQSAIDWYLRTKFLSRLLHKASRTQNLALLLDYSFIFYDIQHLINENTTISLDTQQKEIYYRAQNINADDLYRLRMNLNSIISINRYLDLCKTIEEAVNEVSLTSNTLETVLYHFSINHSYKSISNNKVLLSIGILFRIQHIGMEIDGIWHIHLNQMIKTDIKEQIDILMNEIDFIPHPYLSIGFIWDKIKQSTKADRFYRLLIKNLPNHDNETALICNYVGAIFRFKCQYTSALNYHQQALAIYKEKNQISSLFNDDIDRTYAQIALVYRDMGDILTSIEYFKLAIKQGEEVSSHLGEIYRNLGQFDIAQKYYEQTKIENNIGLCYIYQRMFPEALFHLKKETESISYINFGFYHQLRKEYSTALIFFEKALESVKNHPFDTAMIHSYLGLLHCDRRQWLLSLKHYEQALDLYKRHLSTNNHPTIALVHDGLGTLYLKKGEYRAAQREFERCLELQLRILPSKHPDIAGTYNNLGGVFNEMGHYEQALLYHYEALAIATVTLPIDHFDVKLYEHNITETKRKLS</sequence>
<accession>A0A814L8H2</accession>
<dbReference type="PANTHER" id="PTHR45641">
    <property type="entry name" value="TETRATRICOPEPTIDE REPEAT PROTEIN (AFU_ORTHOLOGUE AFUA_6G03870)"/>
    <property type="match status" value="1"/>
</dbReference>
<dbReference type="Pfam" id="PF13374">
    <property type="entry name" value="TPR_10"/>
    <property type="match status" value="1"/>
</dbReference>